<dbReference type="NCBIfam" id="TIGR00326">
    <property type="entry name" value="eubact_ribD"/>
    <property type="match status" value="1"/>
</dbReference>
<dbReference type="InterPro" id="IPR016193">
    <property type="entry name" value="Cytidine_deaminase-like"/>
</dbReference>
<reference evidence="10 11" key="1">
    <citation type="journal article" date="2014" name="Nat. Commun.">
        <title>Klebsormidium flaccidum genome reveals primary factors for plant terrestrial adaptation.</title>
        <authorList>
            <person name="Hori K."/>
            <person name="Maruyama F."/>
            <person name="Fujisawa T."/>
            <person name="Togashi T."/>
            <person name="Yamamoto N."/>
            <person name="Seo M."/>
            <person name="Sato S."/>
            <person name="Yamada T."/>
            <person name="Mori H."/>
            <person name="Tajima N."/>
            <person name="Moriyama T."/>
            <person name="Ikeuchi M."/>
            <person name="Watanabe M."/>
            <person name="Wada H."/>
            <person name="Kobayashi K."/>
            <person name="Saito M."/>
            <person name="Masuda T."/>
            <person name="Sasaki-Sekimoto Y."/>
            <person name="Mashiguchi K."/>
            <person name="Awai K."/>
            <person name="Shimojima M."/>
            <person name="Masuda S."/>
            <person name="Iwai M."/>
            <person name="Nobusawa T."/>
            <person name="Narise T."/>
            <person name="Kondo S."/>
            <person name="Saito H."/>
            <person name="Sato R."/>
            <person name="Murakawa M."/>
            <person name="Ihara Y."/>
            <person name="Oshima-Yamada Y."/>
            <person name="Ohtaka K."/>
            <person name="Satoh M."/>
            <person name="Sonobe K."/>
            <person name="Ishii M."/>
            <person name="Ohtani R."/>
            <person name="Kanamori-Sato M."/>
            <person name="Honoki R."/>
            <person name="Miyazaki D."/>
            <person name="Mochizuki H."/>
            <person name="Umetsu J."/>
            <person name="Higashi K."/>
            <person name="Shibata D."/>
            <person name="Kamiya Y."/>
            <person name="Sato N."/>
            <person name="Nakamura Y."/>
            <person name="Tabata S."/>
            <person name="Ida S."/>
            <person name="Kurokawa K."/>
            <person name="Ohta H."/>
        </authorList>
    </citation>
    <scope>NUCLEOTIDE SEQUENCE [LARGE SCALE GENOMIC DNA]</scope>
    <source>
        <strain evidence="10 11">NIES-2285</strain>
    </source>
</reference>
<dbReference type="PROSITE" id="PS51747">
    <property type="entry name" value="CYT_DCMP_DEAMINASES_2"/>
    <property type="match status" value="1"/>
</dbReference>
<accession>A0A1Y1I4X6</accession>
<comment type="function">
    <text evidence="7">Monofunctional pyrimidine deaminase involved in the riboflavin biosynthesis pathway. Also has a reductase domain that lacks catalytically essential substrate-binding residues.</text>
</comment>
<dbReference type="Gene3D" id="3.40.430.10">
    <property type="entry name" value="Dihydrofolate Reductase, subunit A"/>
    <property type="match status" value="1"/>
</dbReference>
<keyword evidence="5" id="KW-0378">Hydrolase</keyword>
<dbReference type="Pfam" id="PF00383">
    <property type="entry name" value="dCMP_cyt_deam_1"/>
    <property type="match status" value="1"/>
</dbReference>
<dbReference type="Gene3D" id="3.40.140.10">
    <property type="entry name" value="Cytidine Deaminase, domain 2"/>
    <property type="match status" value="1"/>
</dbReference>
<dbReference type="InterPro" id="IPR024072">
    <property type="entry name" value="DHFR-like_dom_sf"/>
</dbReference>
<protein>
    <recommendedName>
        <fullName evidence="8">Riboflavin biosynthesis protein PYRD, chloroplastic</fullName>
        <ecNumber evidence="3">3.5.4.26</ecNumber>
    </recommendedName>
</protein>
<organism evidence="10 11">
    <name type="scientific">Klebsormidium nitens</name>
    <name type="common">Green alga</name>
    <name type="synonym">Ulothrix nitens</name>
    <dbReference type="NCBI Taxonomy" id="105231"/>
    <lineage>
        <taxon>Eukaryota</taxon>
        <taxon>Viridiplantae</taxon>
        <taxon>Streptophyta</taxon>
        <taxon>Klebsormidiophyceae</taxon>
        <taxon>Klebsormidiales</taxon>
        <taxon>Klebsormidiaceae</taxon>
        <taxon>Klebsormidium</taxon>
    </lineage>
</organism>
<evidence type="ECO:0000256" key="6">
    <source>
        <dbReference type="ARBA" id="ARBA00022833"/>
    </source>
</evidence>
<dbReference type="SUPFAM" id="SSF53927">
    <property type="entry name" value="Cytidine deaminase-like"/>
    <property type="match status" value="1"/>
</dbReference>
<dbReference type="SUPFAM" id="SSF53597">
    <property type="entry name" value="Dihydrofolate reductase-like"/>
    <property type="match status" value="1"/>
</dbReference>
<evidence type="ECO:0000313" key="11">
    <source>
        <dbReference type="Proteomes" id="UP000054558"/>
    </source>
</evidence>
<dbReference type="FunFam" id="3.40.140.10:FF:000025">
    <property type="entry name" value="Riboflavin biosynthesis protein RibD"/>
    <property type="match status" value="1"/>
</dbReference>
<dbReference type="EMBL" id="DF237110">
    <property type="protein sequence ID" value="GAQ83777.1"/>
    <property type="molecule type" value="Genomic_DNA"/>
</dbReference>
<dbReference type="UniPathway" id="UPA00275">
    <property type="reaction ID" value="UER00401"/>
</dbReference>
<comment type="cofactor">
    <cofactor evidence="1">
        <name>Zn(2+)</name>
        <dbReference type="ChEBI" id="CHEBI:29105"/>
    </cofactor>
</comment>
<dbReference type="CDD" id="cd01284">
    <property type="entry name" value="Riboflavin_deaminase-reductase"/>
    <property type="match status" value="1"/>
</dbReference>
<dbReference type="PANTHER" id="PTHR11079:SF162">
    <property type="entry name" value="RIBOFLAVIN BIOSYNTHESIS PROTEIN PYRD, CHLOROPLASTIC"/>
    <property type="match status" value="1"/>
</dbReference>
<evidence type="ECO:0000313" key="10">
    <source>
        <dbReference type="EMBL" id="GAQ83777.1"/>
    </source>
</evidence>
<evidence type="ECO:0000256" key="2">
    <source>
        <dbReference type="ARBA" id="ARBA00004882"/>
    </source>
</evidence>
<sequence>MDEITDEMRAIQPPGTKDTDIRYMRRALRLAVMARGYTSPNPMVGCVIVKNGTVVGEGWHPKAGEPHAEVFALADARSEAQGATAYVTLEPCNHYGRTPPCTEALIRAKVKKVVVGCVDQNPLVGGKGIERLREEGIEVLVGVENYACKELNIPFFYRTKYKKPYQMLRYALSLNGRSHAEMVDSATREHLHMFLADYDATIVSWKSLPLSGWDLQCMIEGTNQPVRVVVGKSWGADDSLAWLTDEVTNHPVWNTANAPLILALWHNKTSPQLQKLESMGVEVRRFAPGIHVQDAVIPILYDMGCCSTVWLGNPCEDVIEVQQIYAYAVPYYNLEGGLPAPQFTYTNGTPSENHKDGWHFLSNTQLFLTPSSACLRGSSPGLL</sequence>
<evidence type="ECO:0000256" key="5">
    <source>
        <dbReference type="ARBA" id="ARBA00022801"/>
    </source>
</evidence>
<dbReference type="Proteomes" id="UP000054558">
    <property type="component" value="Unassembled WGS sequence"/>
</dbReference>
<dbReference type="GO" id="GO:0009231">
    <property type="term" value="P:riboflavin biosynthetic process"/>
    <property type="evidence" value="ECO:0007669"/>
    <property type="project" value="UniProtKB-UniPathway"/>
</dbReference>
<proteinExistence type="predicted"/>
<name>A0A1Y1I4X6_KLENI</name>
<dbReference type="GO" id="GO:0008835">
    <property type="term" value="F:diaminohydroxyphosphoribosylaminopyrimidine deaminase activity"/>
    <property type="evidence" value="ECO:0007669"/>
    <property type="project" value="UniProtKB-EC"/>
</dbReference>
<evidence type="ECO:0000256" key="1">
    <source>
        <dbReference type="ARBA" id="ARBA00001947"/>
    </source>
</evidence>
<keyword evidence="4" id="KW-0479">Metal-binding</keyword>
<dbReference type="OrthoDB" id="252265at2759"/>
<dbReference type="InterPro" id="IPR016192">
    <property type="entry name" value="APOBEC/CMP_deaminase_Zn-bd"/>
</dbReference>
<feature type="domain" description="CMP/dCMP-type deaminase" evidence="9">
    <location>
        <begin position="18"/>
        <end position="140"/>
    </location>
</feature>
<dbReference type="PROSITE" id="PS00903">
    <property type="entry name" value="CYT_DCMP_DEAMINASES_1"/>
    <property type="match status" value="1"/>
</dbReference>
<dbReference type="STRING" id="105231.A0A1Y1I4X6"/>
<evidence type="ECO:0000259" key="9">
    <source>
        <dbReference type="PROSITE" id="PS51747"/>
    </source>
</evidence>
<evidence type="ECO:0000256" key="7">
    <source>
        <dbReference type="ARBA" id="ARBA00058389"/>
    </source>
</evidence>
<dbReference type="EC" id="3.5.4.26" evidence="3"/>
<dbReference type="PANTHER" id="PTHR11079">
    <property type="entry name" value="CYTOSINE DEAMINASE FAMILY MEMBER"/>
    <property type="match status" value="1"/>
</dbReference>
<keyword evidence="6" id="KW-0862">Zinc</keyword>
<dbReference type="AlphaFoldDB" id="A0A1Y1I4X6"/>
<keyword evidence="11" id="KW-1185">Reference proteome</keyword>
<evidence type="ECO:0000256" key="8">
    <source>
        <dbReference type="ARBA" id="ARBA00070721"/>
    </source>
</evidence>
<dbReference type="InterPro" id="IPR004794">
    <property type="entry name" value="Eubact_RibD"/>
</dbReference>
<gene>
    <name evidence="10" type="ORF">KFL_001610180</name>
</gene>
<dbReference type="OMA" id="APHFKFN"/>
<evidence type="ECO:0000256" key="4">
    <source>
        <dbReference type="ARBA" id="ARBA00022723"/>
    </source>
</evidence>
<dbReference type="InterPro" id="IPR002125">
    <property type="entry name" value="CMP_dCMP_dom"/>
</dbReference>
<comment type="pathway">
    <text evidence="2">Cofactor biosynthesis; riboflavin biosynthesis; 5-amino-6-(D-ribitylamino)uracil from GTP: step 2/4.</text>
</comment>
<evidence type="ECO:0000256" key="3">
    <source>
        <dbReference type="ARBA" id="ARBA00012766"/>
    </source>
</evidence>
<dbReference type="GO" id="GO:0008270">
    <property type="term" value="F:zinc ion binding"/>
    <property type="evidence" value="ECO:0007669"/>
    <property type="project" value="InterPro"/>
</dbReference>